<dbReference type="GO" id="GO:0004386">
    <property type="term" value="F:helicase activity"/>
    <property type="evidence" value="ECO:0007669"/>
    <property type="project" value="UniProtKB-KW"/>
</dbReference>
<feature type="domain" description="Type ISP restriction-modification enzyme LLaBIII C-terminal specificity" evidence="1">
    <location>
        <begin position="2"/>
        <end position="41"/>
    </location>
</feature>
<dbReference type="EMBL" id="UHBY01000003">
    <property type="protein sequence ID" value="SUL37489.1"/>
    <property type="molecule type" value="Genomic_DNA"/>
</dbReference>
<dbReference type="InterPro" id="IPR041635">
    <property type="entry name" value="Type_ISP_LLaBIII_C"/>
</dbReference>
<dbReference type="Pfam" id="PF18135">
    <property type="entry name" value="Type_ISP_C"/>
    <property type="match status" value="1"/>
</dbReference>
<organism evidence="2 3">
    <name type="scientific">Staphylococcus aureus</name>
    <dbReference type="NCBI Taxonomy" id="1280"/>
    <lineage>
        <taxon>Bacteria</taxon>
        <taxon>Bacillati</taxon>
        <taxon>Bacillota</taxon>
        <taxon>Bacilli</taxon>
        <taxon>Bacillales</taxon>
        <taxon>Staphylococcaceae</taxon>
        <taxon>Staphylococcus</taxon>
    </lineage>
</organism>
<reference evidence="2 3" key="1">
    <citation type="submission" date="2018-06" db="EMBL/GenBank/DDBJ databases">
        <authorList>
            <consortium name="Pathogen Informatics"/>
            <person name="Doyle S."/>
        </authorList>
    </citation>
    <scope>NUCLEOTIDE SEQUENCE [LARGE SCALE GENOMIC DNA]</scope>
    <source>
        <strain evidence="2 3">NCTC10702</strain>
    </source>
</reference>
<protein>
    <submittedName>
        <fullName evidence="2">Predicted helicase</fullName>
    </submittedName>
</protein>
<dbReference type="Proteomes" id="UP000254116">
    <property type="component" value="Unassembled WGS sequence"/>
</dbReference>
<keyword evidence="2" id="KW-0347">Helicase</keyword>
<keyword evidence="2" id="KW-0547">Nucleotide-binding</keyword>
<proteinExistence type="predicted"/>
<accession>A0A380ENN0</accession>
<gene>
    <name evidence="2" type="ORF">NCTC10702_03500</name>
</gene>
<name>A0A380ENN0_STAAU</name>
<evidence type="ECO:0000313" key="3">
    <source>
        <dbReference type="Proteomes" id="UP000254116"/>
    </source>
</evidence>
<evidence type="ECO:0000259" key="1">
    <source>
        <dbReference type="Pfam" id="PF18135"/>
    </source>
</evidence>
<keyword evidence="2" id="KW-0067">ATP-binding</keyword>
<dbReference type="AlphaFoldDB" id="A0A380ENN0"/>
<evidence type="ECO:0000313" key="2">
    <source>
        <dbReference type="EMBL" id="SUL37489.1"/>
    </source>
</evidence>
<keyword evidence="2" id="KW-0378">Hydrolase</keyword>
<sequence length="64" mass="7253">MNGKPAIEWIIDQYNVSIDKKSGILDDPNEFSEDPNYILNLLLSVITVSMKTLGLIDKLPDLKY</sequence>